<accession>A0ABP8CSZ3</accession>
<sequence>MADGPDKVTDVSQTPNAGKLSVAVRLRGISFVVERETAQIIG</sequence>
<dbReference type="EMBL" id="BAABAS010000046">
    <property type="protein sequence ID" value="GAA4242934.1"/>
    <property type="molecule type" value="Genomic_DNA"/>
</dbReference>
<reference evidence="2" key="1">
    <citation type="journal article" date="2019" name="Int. J. Syst. Evol. Microbiol.">
        <title>The Global Catalogue of Microorganisms (GCM) 10K type strain sequencing project: providing services to taxonomists for standard genome sequencing and annotation.</title>
        <authorList>
            <consortium name="The Broad Institute Genomics Platform"/>
            <consortium name="The Broad Institute Genome Sequencing Center for Infectious Disease"/>
            <person name="Wu L."/>
            <person name="Ma J."/>
        </authorList>
    </citation>
    <scope>NUCLEOTIDE SEQUENCE [LARGE SCALE GENOMIC DNA]</scope>
    <source>
        <strain evidence="2">JCM 17440</strain>
    </source>
</reference>
<proteinExistence type="predicted"/>
<comment type="caution">
    <text evidence="1">The sequence shown here is derived from an EMBL/GenBank/DDBJ whole genome shotgun (WGS) entry which is preliminary data.</text>
</comment>
<dbReference type="Proteomes" id="UP001501710">
    <property type="component" value="Unassembled WGS sequence"/>
</dbReference>
<evidence type="ECO:0000313" key="1">
    <source>
        <dbReference type="EMBL" id="GAA4242934.1"/>
    </source>
</evidence>
<organism evidence="1 2">
    <name type="scientific">Actinomadura meridiana</name>
    <dbReference type="NCBI Taxonomy" id="559626"/>
    <lineage>
        <taxon>Bacteria</taxon>
        <taxon>Bacillati</taxon>
        <taxon>Actinomycetota</taxon>
        <taxon>Actinomycetes</taxon>
        <taxon>Streptosporangiales</taxon>
        <taxon>Thermomonosporaceae</taxon>
        <taxon>Actinomadura</taxon>
    </lineage>
</organism>
<keyword evidence="2" id="KW-1185">Reference proteome</keyword>
<evidence type="ECO:0000313" key="2">
    <source>
        <dbReference type="Proteomes" id="UP001501710"/>
    </source>
</evidence>
<gene>
    <name evidence="1" type="ORF">GCM10022254_77570</name>
</gene>
<name>A0ABP8CSZ3_9ACTN</name>
<protein>
    <submittedName>
        <fullName evidence="1">Uncharacterized protein</fullName>
    </submittedName>
</protein>